<keyword evidence="4" id="KW-1185">Reference proteome</keyword>
<dbReference type="Proteomes" id="UP001592582">
    <property type="component" value="Unassembled WGS sequence"/>
</dbReference>
<evidence type="ECO:0000259" key="2">
    <source>
        <dbReference type="SMART" id="SM00530"/>
    </source>
</evidence>
<name>A0ABV6V867_9ACTN</name>
<feature type="domain" description="HTH cro/C1-type" evidence="2">
    <location>
        <begin position="26"/>
        <end position="98"/>
    </location>
</feature>
<dbReference type="InterPro" id="IPR010982">
    <property type="entry name" value="Lambda_DNA-bd_dom_sf"/>
</dbReference>
<dbReference type="CDD" id="cd00093">
    <property type="entry name" value="HTH_XRE"/>
    <property type="match status" value="1"/>
</dbReference>
<dbReference type="SMART" id="SM00530">
    <property type="entry name" value="HTH_XRE"/>
    <property type="match status" value="1"/>
</dbReference>
<dbReference type="PANTHER" id="PTHR35010:SF2">
    <property type="entry name" value="BLL4672 PROTEIN"/>
    <property type="match status" value="1"/>
</dbReference>
<organism evidence="3 4">
    <name type="scientific">Streptacidiphilus alkalitolerans</name>
    <dbReference type="NCBI Taxonomy" id="3342712"/>
    <lineage>
        <taxon>Bacteria</taxon>
        <taxon>Bacillati</taxon>
        <taxon>Actinomycetota</taxon>
        <taxon>Actinomycetes</taxon>
        <taxon>Kitasatosporales</taxon>
        <taxon>Streptomycetaceae</taxon>
        <taxon>Streptacidiphilus</taxon>
    </lineage>
</organism>
<protein>
    <submittedName>
        <fullName evidence="3">Helix-turn-helix transcriptional regulator</fullName>
    </submittedName>
</protein>
<dbReference type="InterPro" id="IPR001387">
    <property type="entry name" value="Cro/C1-type_HTH"/>
</dbReference>
<evidence type="ECO:0000313" key="4">
    <source>
        <dbReference type="Proteomes" id="UP001592582"/>
    </source>
</evidence>
<dbReference type="RefSeq" id="WP_380506347.1">
    <property type="nucleotide sequence ID" value="NZ_JBHEZX010000004.1"/>
</dbReference>
<accession>A0ABV6V867</accession>
<comment type="caution">
    <text evidence="3">The sequence shown here is derived from an EMBL/GenBank/DDBJ whole genome shotgun (WGS) entry which is preliminary data.</text>
</comment>
<dbReference type="Pfam" id="PF17765">
    <property type="entry name" value="MLTR_LBD"/>
    <property type="match status" value="1"/>
</dbReference>
<sequence>MSLTDAASKTPRSTSAAPRRTELAAFLKARRARVTPEDVGMPPGLRRRTPGLRREEVAQLAGVGVTWYTWLEQGRPINASEQVITSIARTLKLGAVEMAHLFRLAGLEPLQQSADDCPFVPELQGVLDALSPLPTAVSNSRYDILRWNSAYEALFPGLLLGPGRRNSLWATATFPECCNAFVNRDQELPRMIAVLRAGYGRHVGEPYWEDFIRDLLAASPDFARLWAQQDVAAFSIRQKVFRHAAVGEMRLSAANFGVTGVPEARMVVYTPMDEESRERIAWLMANPGLPVVDHVHPPTAGTGLSR</sequence>
<reference evidence="3 4" key="1">
    <citation type="submission" date="2024-09" db="EMBL/GenBank/DDBJ databases">
        <authorList>
            <person name="Lee S.D."/>
        </authorList>
    </citation>
    <scope>NUCLEOTIDE SEQUENCE [LARGE SCALE GENOMIC DNA]</scope>
    <source>
        <strain evidence="3 4">N1-1</strain>
    </source>
</reference>
<feature type="compositionally biased region" description="Polar residues" evidence="1">
    <location>
        <begin position="1"/>
        <end position="16"/>
    </location>
</feature>
<evidence type="ECO:0000313" key="3">
    <source>
        <dbReference type="EMBL" id="MFC1409843.1"/>
    </source>
</evidence>
<dbReference type="InterPro" id="IPR041413">
    <property type="entry name" value="MLTR_LBD"/>
</dbReference>
<dbReference type="Pfam" id="PF13560">
    <property type="entry name" value="HTH_31"/>
    <property type="match status" value="1"/>
</dbReference>
<proteinExistence type="predicted"/>
<dbReference type="EMBL" id="JBHEZX010000004">
    <property type="protein sequence ID" value="MFC1409843.1"/>
    <property type="molecule type" value="Genomic_DNA"/>
</dbReference>
<gene>
    <name evidence="3" type="ORF">ACEZDG_11205</name>
</gene>
<evidence type="ECO:0000256" key="1">
    <source>
        <dbReference type="SAM" id="MobiDB-lite"/>
    </source>
</evidence>
<dbReference type="Gene3D" id="3.30.450.180">
    <property type="match status" value="1"/>
</dbReference>
<dbReference type="Gene3D" id="1.10.260.40">
    <property type="entry name" value="lambda repressor-like DNA-binding domains"/>
    <property type="match status" value="1"/>
</dbReference>
<dbReference type="SUPFAM" id="SSF47413">
    <property type="entry name" value="lambda repressor-like DNA-binding domains"/>
    <property type="match status" value="1"/>
</dbReference>
<feature type="region of interest" description="Disordered" evidence="1">
    <location>
        <begin position="1"/>
        <end position="20"/>
    </location>
</feature>
<dbReference type="PANTHER" id="PTHR35010">
    <property type="entry name" value="BLL4672 PROTEIN-RELATED"/>
    <property type="match status" value="1"/>
</dbReference>